<protein>
    <submittedName>
        <fullName evidence="1">Uncharacterized protein</fullName>
    </submittedName>
</protein>
<sequence length="120" mass="13535">MVELVPNGGRYADGNTDLLHQIQLTDSTSSGTIRLSGFLPYTEYSMQVTDYEATTTAVQNAGADAASVLHEIDKEYAPFYCRHCLRPYCGQHWQLKATFDHGFDYYSGSCPYGHRKFIDH</sequence>
<dbReference type="Proteomes" id="UP001501231">
    <property type="component" value="Unassembled WGS sequence"/>
</dbReference>
<gene>
    <name evidence="1" type="ORF">GCM10010191_89530</name>
</gene>
<evidence type="ECO:0000313" key="2">
    <source>
        <dbReference type="Proteomes" id="UP001501231"/>
    </source>
</evidence>
<name>A0ABN3KGF5_9ACTN</name>
<organism evidence="1 2">
    <name type="scientific">Actinomadura vinacea</name>
    <dbReference type="NCBI Taxonomy" id="115336"/>
    <lineage>
        <taxon>Bacteria</taxon>
        <taxon>Bacillati</taxon>
        <taxon>Actinomycetota</taxon>
        <taxon>Actinomycetes</taxon>
        <taxon>Streptosporangiales</taxon>
        <taxon>Thermomonosporaceae</taxon>
        <taxon>Actinomadura</taxon>
    </lineage>
</organism>
<reference evidence="1 2" key="1">
    <citation type="journal article" date="2019" name="Int. J. Syst. Evol. Microbiol.">
        <title>The Global Catalogue of Microorganisms (GCM) 10K type strain sequencing project: providing services to taxonomists for standard genome sequencing and annotation.</title>
        <authorList>
            <consortium name="The Broad Institute Genomics Platform"/>
            <consortium name="The Broad Institute Genome Sequencing Center for Infectious Disease"/>
            <person name="Wu L."/>
            <person name="Ma J."/>
        </authorList>
    </citation>
    <scope>NUCLEOTIDE SEQUENCE [LARGE SCALE GENOMIC DNA]</scope>
    <source>
        <strain evidence="1 2">JCM 3325</strain>
    </source>
</reference>
<proteinExistence type="predicted"/>
<keyword evidence="2" id="KW-1185">Reference proteome</keyword>
<dbReference type="EMBL" id="BAAARW010000044">
    <property type="protein sequence ID" value="GAA2456253.1"/>
    <property type="molecule type" value="Genomic_DNA"/>
</dbReference>
<evidence type="ECO:0000313" key="1">
    <source>
        <dbReference type="EMBL" id="GAA2456253.1"/>
    </source>
</evidence>
<accession>A0ABN3KGF5</accession>
<comment type="caution">
    <text evidence="1">The sequence shown here is derived from an EMBL/GenBank/DDBJ whole genome shotgun (WGS) entry which is preliminary data.</text>
</comment>